<dbReference type="InterPro" id="IPR006311">
    <property type="entry name" value="TAT_signal"/>
</dbReference>
<evidence type="ECO:0000259" key="1">
    <source>
        <dbReference type="Pfam" id="PF01261"/>
    </source>
</evidence>
<name>A0A4Y9QLI1_9BACT</name>
<dbReference type="Gene3D" id="3.20.20.150">
    <property type="entry name" value="Divalent-metal-dependent TIM barrel enzymes"/>
    <property type="match status" value="1"/>
</dbReference>
<comment type="caution">
    <text evidence="2">The sequence shown here is derived from an EMBL/GenBank/DDBJ whole genome shotgun (WGS) entry which is preliminary data.</text>
</comment>
<dbReference type="Pfam" id="PF10518">
    <property type="entry name" value="TAT_signal"/>
    <property type="match status" value="1"/>
</dbReference>
<evidence type="ECO:0000313" key="3">
    <source>
        <dbReference type="Proteomes" id="UP000297647"/>
    </source>
</evidence>
<dbReference type="PANTHER" id="PTHR12110">
    <property type="entry name" value="HYDROXYPYRUVATE ISOMERASE"/>
    <property type="match status" value="1"/>
</dbReference>
<dbReference type="AlphaFoldDB" id="A0A4Y9QLI1"/>
<accession>A0A4Y9QLI1</accession>
<keyword evidence="2" id="KW-0413">Isomerase</keyword>
<dbReference type="EMBL" id="SPSB01000004">
    <property type="protein sequence ID" value="TFV93554.1"/>
    <property type="molecule type" value="Genomic_DNA"/>
</dbReference>
<dbReference type="Pfam" id="PF01261">
    <property type="entry name" value="AP_endonuc_2"/>
    <property type="match status" value="1"/>
</dbReference>
<dbReference type="InterPro" id="IPR050312">
    <property type="entry name" value="IolE/XylAMocC-like"/>
</dbReference>
<dbReference type="InterPro" id="IPR036237">
    <property type="entry name" value="Xyl_isomerase-like_sf"/>
</dbReference>
<dbReference type="InterPro" id="IPR019546">
    <property type="entry name" value="TAT_signal_bac_arc"/>
</dbReference>
<sequence>MTNRRNFLKTSGLAAAALGLGIPEFALSKTKADPIFKISLAQWSVNPLLFGGKMDNLDFAIEAKKHNFEAVEYVNQFFMDKAQDKAYLQEMKTRAEGEGVTNVLIMVDREGQLGAATPEERRQTVENHKKWVEAAKFLGCHSIRINAYTAVPFSQDPSAEQEAIDVCSSTLRRICEFADDFDINVIIENHGGFSSNGKWLAELIKQTAHPRAGTLPDFGNFVMKRDGDEILSYDSYRGVDELMPYAKGVSLKPRVWDDQGREFGLDYERMMKLVLAHNYHGYVGIEHGERGREWETIEEVRVNLDQVRRTLENA</sequence>
<dbReference type="SUPFAM" id="SSF51658">
    <property type="entry name" value="Xylose isomerase-like"/>
    <property type="match status" value="1"/>
</dbReference>
<gene>
    <name evidence="2" type="ORF">E4S40_15010</name>
</gene>
<protein>
    <submittedName>
        <fullName evidence="2">Sugar phosphate isomerase/epimerase</fullName>
    </submittedName>
</protein>
<dbReference type="InterPro" id="IPR013022">
    <property type="entry name" value="Xyl_isomerase-like_TIM-brl"/>
</dbReference>
<feature type="domain" description="Xylose isomerase-like TIM barrel" evidence="1">
    <location>
        <begin position="62"/>
        <end position="293"/>
    </location>
</feature>
<dbReference type="PANTHER" id="PTHR12110:SF53">
    <property type="entry name" value="BLR5974 PROTEIN"/>
    <property type="match status" value="1"/>
</dbReference>
<organism evidence="2 3">
    <name type="scientific">Algoriphagus kandeliae</name>
    <dbReference type="NCBI Taxonomy" id="2562278"/>
    <lineage>
        <taxon>Bacteria</taxon>
        <taxon>Pseudomonadati</taxon>
        <taxon>Bacteroidota</taxon>
        <taxon>Cytophagia</taxon>
        <taxon>Cytophagales</taxon>
        <taxon>Cyclobacteriaceae</taxon>
        <taxon>Algoriphagus</taxon>
    </lineage>
</organism>
<reference evidence="2 3" key="1">
    <citation type="submission" date="2019-03" db="EMBL/GenBank/DDBJ databases">
        <title>Algoriphagus sp. nov, a new strain isolated from root system soil of mangrove plant Kandelia.</title>
        <authorList>
            <person name="Yin Q."/>
            <person name="Wang K."/>
            <person name="Song Z."/>
        </authorList>
    </citation>
    <scope>NUCLEOTIDE SEQUENCE [LARGE SCALE GENOMIC DNA]</scope>
    <source>
        <strain evidence="2 3">XY-J91</strain>
    </source>
</reference>
<keyword evidence="3" id="KW-1185">Reference proteome</keyword>
<dbReference type="RefSeq" id="WP_135075932.1">
    <property type="nucleotide sequence ID" value="NZ_SPSB01000004.1"/>
</dbReference>
<evidence type="ECO:0000313" key="2">
    <source>
        <dbReference type="EMBL" id="TFV93554.1"/>
    </source>
</evidence>
<dbReference type="NCBIfam" id="TIGR01409">
    <property type="entry name" value="TAT_signal_seq"/>
    <property type="match status" value="1"/>
</dbReference>
<dbReference type="PROSITE" id="PS51318">
    <property type="entry name" value="TAT"/>
    <property type="match status" value="1"/>
</dbReference>
<dbReference type="GO" id="GO:0016853">
    <property type="term" value="F:isomerase activity"/>
    <property type="evidence" value="ECO:0007669"/>
    <property type="project" value="UniProtKB-KW"/>
</dbReference>
<dbReference type="OrthoDB" id="1114629at2"/>
<dbReference type="Proteomes" id="UP000297647">
    <property type="component" value="Unassembled WGS sequence"/>
</dbReference>
<proteinExistence type="predicted"/>